<evidence type="ECO:0000256" key="3">
    <source>
        <dbReference type="ARBA" id="ARBA00022801"/>
    </source>
</evidence>
<keyword evidence="3 4" id="KW-0378">Hydrolase</keyword>
<comment type="similarity">
    <text evidence="1 4">Belongs to the glycosyl hydrolase 30 family.</text>
</comment>
<reference evidence="7" key="1">
    <citation type="journal article" date="2022" name="bioRxiv">
        <title>Thiovibrio frasassiensisgen. nov., sp. nov., an autotrophic, elemental sulfur disproportionating bacterium isolated from sulfidic karst sediment, and proposal of Thiovibrionaceae fam. nov.</title>
        <authorList>
            <person name="Aronson H."/>
            <person name="Thomas C."/>
            <person name="Bhattacharyya M."/>
            <person name="Eckstein S."/>
            <person name="Jensen S."/>
            <person name="Barco R."/>
            <person name="Macalady J."/>
            <person name="Amend J."/>
        </authorList>
    </citation>
    <scope>NUCLEOTIDE SEQUENCE</scope>
    <source>
        <strain evidence="7">RS19-109</strain>
    </source>
</reference>
<evidence type="ECO:0000259" key="5">
    <source>
        <dbReference type="Pfam" id="PF02055"/>
    </source>
</evidence>
<dbReference type="Pfam" id="PF17189">
    <property type="entry name" value="Glyco_hydro_30C"/>
    <property type="match status" value="1"/>
</dbReference>
<evidence type="ECO:0000256" key="4">
    <source>
        <dbReference type="RuleBase" id="RU361188"/>
    </source>
</evidence>
<sequence length="450" mass="51064">MSRQIVHISLTAKDTPARLSEQPPVFFEASRPDTPTITIDPRKRFQKMEGFGGAFTEAAAVTWQKLPAEKQAEVMRAYFDPENGLGYSMGRTHINSCDFALGNYAHDAVDGDFALQHFSLARDRAAIVPMLKEALRLSGGLKLFASPWSPPAWMKTNKQMNGGGRLLPECRDVWARYYCRYIREYEKEGIPFWGLTVQNEPEASQSWDSCLYSAEEERDFVRDYLGPTLRKEGLDHLKLMIWDHNRDGIYERARVVYDDPQAAQYVWGAAFHWYMGDHFDNLTALHEAFPDKRLLFSEGCQEGGPHTGEWTVGERYGRSLINDLNRWTVAWVDWNLMLDASGGPNHVGNYCSAPILVDTQAGLPLYQSSFYYLGHFSRYIRPGAERILHAGTTDALETTAFLNPDGVIAVVVMNRTEQAVPFTLRYHDRAARTISPPHSIMTLRFANFSG</sequence>
<gene>
    <name evidence="7" type="ORF">OLX77_01500</name>
</gene>
<dbReference type="InterPro" id="IPR033453">
    <property type="entry name" value="Glyco_hydro_30_TIM-barrel"/>
</dbReference>
<name>A0A9X4RKP3_9BACT</name>
<dbReference type="Gene3D" id="3.20.20.80">
    <property type="entry name" value="Glycosidases"/>
    <property type="match status" value="1"/>
</dbReference>
<proteinExistence type="inferred from homology"/>
<dbReference type="EMBL" id="JAPHEH010000001">
    <property type="protein sequence ID" value="MDG4474834.1"/>
    <property type="molecule type" value="Genomic_DNA"/>
</dbReference>
<dbReference type="AlphaFoldDB" id="A0A9X4RKP3"/>
<dbReference type="GO" id="GO:0016020">
    <property type="term" value="C:membrane"/>
    <property type="evidence" value="ECO:0007669"/>
    <property type="project" value="GOC"/>
</dbReference>
<dbReference type="InterPro" id="IPR001139">
    <property type="entry name" value="Glyco_hydro_30"/>
</dbReference>
<dbReference type="SUPFAM" id="SSF51445">
    <property type="entry name" value="(Trans)glycosidases"/>
    <property type="match status" value="1"/>
</dbReference>
<keyword evidence="2" id="KW-0732">Signal</keyword>
<dbReference type="PANTHER" id="PTHR11069:SF23">
    <property type="entry name" value="LYSOSOMAL ACID GLUCOSYLCERAMIDASE"/>
    <property type="match status" value="1"/>
</dbReference>
<evidence type="ECO:0008006" key="9">
    <source>
        <dbReference type="Google" id="ProtNLM"/>
    </source>
</evidence>
<evidence type="ECO:0000313" key="8">
    <source>
        <dbReference type="Proteomes" id="UP001154240"/>
    </source>
</evidence>
<keyword evidence="8" id="KW-1185">Reference proteome</keyword>
<dbReference type="InterPro" id="IPR033452">
    <property type="entry name" value="GH30_C"/>
</dbReference>
<dbReference type="InterPro" id="IPR013780">
    <property type="entry name" value="Glyco_hydro_b"/>
</dbReference>
<dbReference type="GO" id="GO:0006680">
    <property type="term" value="P:glucosylceramide catabolic process"/>
    <property type="evidence" value="ECO:0007669"/>
    <property type="project" value="TreeGrafter"/>
</dbReference>
<protein>
    <recommendedName>
        <fullName evidence="9">Glucosylceramidase</fullName>
    </recommendedName>
</protein>
<organism evidence="7 8">
    <name type="scientific">Thiovibrio frasassiensis</name>
    <dbReference type="NCBI Taxonomy" id="2984131"/>
    <lineage>
        <taxon>Bacteria</taxon>
        <taxon>Pseudomonadati</taxon>
        <taxon>Thermodesulfobacteriota</taxon>
        <taxon>Desulfobulbia</taxon>
        <taxon>Desulfobulbales</taxon>
        <taxon>Thiovibrionaceae</taxon>
        <taxon>Thiovibrio</taxon>
    </lineage>
</organism>
<feature type="domain" description="Glycosyl hydrolase family 30 beta sandwich" evidence="6">
    <location>
        <begin position="383"/>
        <end position="443"/>
    </location>
</feature>
<dbReference type="PRINTS" id="PR00843">
    <property type="entry name" value="GLHYDRLASE30"/>
</dbReference>
<dbReference type="Pfam" id="PF02055">
    <property type="entry name" value="Glyco_hydro_30"/>
    <property type="match status" value="1"/>
</dbReference>
<dbReference type="PANTHER" id="PTHR11069">
    <property type="entry name" value="GLUCOSYLCERAMIDASE"/>
    <property type="match status" value="1"/>
</dbReference>
<comment type="caution">
    <text evidence="7">The sequence shown here is derived from an EMBL/GenBank/DDBJ whole genome shotgun (WGS) entry which is preliminary data.</text>
</comment>
<evidence type="ECO:0000313" key="7">
    <source>
        <dbReference type="EMBL" id="MDG4474834.1"/>
    </source>
</evidence>
<dbReference type="GO" id="GO:0004348">
    <property type="term" value="F:glucosylceramidase activity"/>
    <property type="evidence" value="ECO:0007669"/>
    <property type="project" value="InterPro"/>
</dbReference>
<feature type="domain" description="Glycosyl hydrolase family 30 TIM-barrel" evidence="5">
    <location>
        <begin position="49"/>
        <end position="380"/>
    </location>
</feature>
<dbReference type="Proteomes" id="UP001154240">
    <property type="component" value="Unassembled WGS sequence"/>
</dbReference>
<reference evidence="7" key="2">
    <citation type="submission" date="2022-10" db="EMBL/GenBank/DDBJ databases">
        <authorList>
            <person name="Aronson H.S."/>
        </authorList>
    </citation>
    <scope>NUCLEOTIDE SEQUENCE</scope>
    <source>
        <strain evidence="7">RS19-109</strain>
    </source>
</reference>
<dbReference type="InterPro" id="IPR017853">
    <property type="entry name" value="GH"/>
</dbReference>
<dbReference type="Gene3D" id="2.60.40.1180">
    <property type="entry name" value="Golgi alpha-mannosidase II"/>
    <property type="match status" value="1"/>
</dbReference>
<evidence type="ECO:0000256" key="2">
    <source>
        <dbReference type="ARBA" id="ARBA00022729"/>
    </source>
</evidence>
<dbReference type="RefSeq" id="WP_307631814.1">
    <property type="nucleotide sequence ID" value="NZ_JAPHEH010000001.1"/>
</dbReference>
<evidence type="ECO:0000259" key="6">
    <source>
        <dbReference type="Pfam" id="PF17189"/>
    </source>
</evidence>
<evidence type="ECO:0000256" key="1">
    <source>
        <dbReference type="ARBA" id="ARBA00005382"/>
    </source>
</evidence>
<keyword evidence="4" id="KW-0326">Glycosidase</keyword>
<accession>A0A9X4RKP3</accession>